<dbReference type="EMBL" id="HBUF01017530">
    <property type="protein sequence ID" value="CAG6610226.1"/>
    <property type="molecule type" value="Transcribed_RNA"/>
</dbReference>
<organism evidence="4">
    <name type="scientific">Cacopsylla melanoneura</name>
    <dbReference type="NCBI Taxonomy" id="428564"/>
    <lineage>
        <taxon>Eukaryota</taxon>
        <taxon>Metazoa</taxon>
        <taxon>Ecdysozoa</taxon>
        <taxon>Arthropoda</taxon>
        <taxon>Hexapoda</taxon>
        <taxon>Insecta</taxon>
        <taxon>Pterygota</taxon>
        <taxon>Neoptera</taxon>
        <taxon>Paraneoptera</taxon>
        <taxon>Hemiptera</taxon>
        <taxon>Sternorrhyncha</taxon>
        <taxon>Psylloidea</taxon>
        <taxon>Psyllidae</taxon>
        <taxon>Psyllinae</taxon>
        <taxon>Cacopsylla</taxon>
    </lineage>
</organism>
<dbReference type="EMBL" id="HBUF01376182">
    <property type="protein sequence ID" value="CAG6728405.1"/>
    <property type="molecule type" value="Transcribed_RNA"/>
</dbReference>
<keyword evidence="3" id="KW-0963">Cytoplasm</keyword>
<accession>A0A8D8LJG4</accession>
<dbReference type="EMBL" id="HBUF01530257">
    <property type="protein sequence ID" value="CAG6751608.1"/>
    <property type="molecule type" value="Transcribed_RNA"/>
</dbReference>
<dbReference type="GO" id="GO:0005737">
    <property type="term" value="C:cytoplasm"/>
    <property type="evidence" value="ECO:0007669"/>
    <property type="project" value="UniProtKB-SubCell"/>
</dbReference>
<reference evidence="4" key="1">
    <citation type="submission" date="2021-05" db="EMBL/GenBank/DDBJ databases">
        <authorList>
            <person name="Alioto T."/>
            <person name="Alioto T."/>
            <person name="Gomez Garrido J."/>
        </authorList>
    </citation>
    <scope>NUCLEOTIDE SEQUENCE</scope>
</reference>
<dbReference type="Gene3D" id="3.40.50.1820">
    <property type="entry name" value="alpha/beta hydrolase"/>
    <property type="match status" value="1"/>
</dbReference>
<dbReference type="PANTHER" id="PTHR15913">
    <property type="entry name" value="ACID CLUSTER PROTEIN 33"/>
    <property type="match status" value="1"/>
</dbReference>
<sequence>MTSNIENSAEYNYFRSSVPLRVILVDSSSFSPGWKVYDCGPKHIRSPLIFLPPVSGTADIFFQLMLNLSRKGYRTLSAEHPPYWNVQDWCEGFRKLLDHYEFEKVHLFGASLGGFLAQKFADATFLRPRVVSLFLCNSFYDTSVFNYSDACSVFHFLPSVILKKMVTGGLLVENKDIDIQNSIEFMVRKLDSLQQSDLASRLTLNCQQNKVDVTRLQHIAITLMDVYDDYALSYHVQETLCELYPKAKRATLKSGGNFPYLSRTDDCTLHLQIHLRLFEDTPYSAKVTGEEVASCS</sequence>
<dbReference type="InterPro" id="IPR029058">
    <property type="entry name" value="AB_hydrolase_fold"/>
</dbReference>
<evidence type="ECO:0000256" key="2">
    <source>
        <dbReference type="ARBA" id="ARBA00008645"/>
    </source>
</evidence>
<dbReference type="AlphaFoldDB" id="A0A8D8LJG4"/>
<evidence type="ECO:0000313" key="4">
    <source>
        <dbReference type="EMBL" id="CAG6610226.1"/>
    </source>
</evidence>
<dbReference type="PANTHER" id="PTHR15913:SF0">
    <property type="entry name" value="MASPARDIN"/>
    <property type="match status" value="1"/>
</dbReference>
<evidence type="ECO:0000256" key="1">
    <source>
        <dbReference type="ARBA" id="ARBA00004496"/>
    </source>
</evidence>
<dbReference type="SUPFAM" id="SSF53474">
    <property type="entry name" value="alpha/beta-Hydrolases"/>
    <property type="match status" value="1"/>
</dbReference>
<comment type="subcellular location">
    <subcellularLocation>
        <location evidence="1">Cytoplasm</location>
    </subcellularLocation>
</comment>
<dbReference type="InterPro" id="IPR026151">
    <property type="entry name" value="Maspardin"/>
</dbReference>
<name>A0A8D8LJG4_9HEMI</name>
<evidence type="ECO:0000256" key="3">
    <source>
        <dbReference type="ARBA" id="ARBA00022490"/>
    </source>
</evidence>
<protein>
    <submittedName>
        <fullName evidence="4">Maspardin</fullName>
    </submittedName>
</protein>
<dbReference type="EMBL" id="HBUF01530256">
    <property type="protein sequence ID" value="CAG6751607.1"/>
    <property type="molecule type" value="Transcribed_RNA"/>
</dbReference>
<proteinExistence type="inferred from homology"/>
<comment type="similarity">
    <text evidence="2">Belongs to the AB hydrolase superfamily.</text>
</comment>